<gene>
    <name evidence="2" type="ORF">QBC37DRAFT_243115</name>
</gene>
<protein>
    <submittedName>
        <fullName evidence="2">DNA-directed RNA polymerase</fullName>
    </submittedName>
</protein>
<accession>A0AAN6XXL4</accession>
<keyword evidence="2" id="KW-0240">DNA-directed RNA polymerase</keyword>
<dbReference type="AlphaFoldDB" id="A0AAN6XXL4"/>
<dbReference type="PANTHER" id="PTHR12069">
    <property type="entry name" value="DNA-DIRECTED RNA POLYMERASES III 80 KDA POLYPEPTIDE RNA POLYMERASE III SUBUNIT 5"/>
    <property type="match status" value="1"/>
</dbReference>
<feature type="compositionally biased region" description="Basic and acidic residues" evidence="1">
    <location>
        <begin position="290"/>
        <end position="300"/>
    </location>
</feature>
<dbReference type="EMBL" id="MU858287">
    <property type="protein sequence ID" value="KAK4207556.1"/>
    <property type="molecule type" value="Genomic_DNA"/>
</dbReference>
<sequence length="340" mass="36215">MSNSPQRMAMDTAEEDDDPIVATYSVFVKPPLTQNKKLVVFNYMNKTAPDPSQLEKPTILGLRVKPETGIYEVDIPIDTSVNYDKNKGIAYGAALAKSKEDKKDGSLGLAGGFGVGAPAAPRGGGRGGNNAADEAPLAWAEAMRTGKVLTTQTLSGGRKAGQENVRYMLGVVQGKNIHLTPASSVVALRPVAYHIDALAEQERRARQQPGGPGEGGPGGDKPGGRAIHMTLKAAMDGGGGVTAETIGDRLRAVQKEPWKSMDYYHDESEASWAAYKECLLLRSGQPATEPTDKGKGKEVATDDDDKEPDNDDSGSPELAQRVSHLNTDWEEDDLLRAMAG</sequence>
<keyword evidence="3" id="KW-1185">Reference proteome</keyword>
<comment type="caution">
    <text evidence="2">The sequence shown here is derived from an EMBL/GenBank/DDBJ whole genome shotgun (WGS) entry which is preliminary data.</text>
</comment>
<reference evidence="2" key="2">
    <citation type="submission" date="2023-05" db="EMBL/GenBank/DDBJ databases">
        <authorList>
            <consortium name="Lawrence Berkeley National Laboratory"/>
            <person name="Steindorff A."/>
            <person name="Hensen N."/>
            <person name="Bonometti L."/>
            <person name="Westerberg I."/>
            <person name="Brannstrom I.O."/>
            <person name="Guillou S."/>
            <person name="Cros-Aarteil S."/>
            <person name="Calhoun S."/>
            <person name="Haridas S."/>
            <person name="Kuo A."/>
            <person name="Mondo S."/>
            <person name="Pangilinan J."/>
            <person name="Riley R."/>
            <person name="Labutti K."/>
            <person name="Andreopoulos B."/>
            <person name="Lipzen A."/>
            <person name="Chen C."/>
            <person name="Yanf M."/>
            <person name="Daum C."/>
            <person name="Ng V."/>
            <person name="Clum A."/>
            <person name="Ohm R."/>
            <person name="Martin F."/>
            <person name="Silar P."/>
            <person name="Natvig D."/>
            <person name="Lalanne C."/>
            <person name="Gautier V."/>
            <person name="Ament-Velasquez S.L."/>
            <person name="Kruys A."/>
            <person name="Hutchinson M.I."/>
            <person name="Powell A.J."/>
            <person name="Barry K."/>
            <person name="Miller A.N."/>
            <person name="Grigoriev I.V."/>
            <person name="Debuchy R."/>
            <person name="Gladieux P."/>
            <person name="Thoren M.H."/>
            <person name="Johannesson H."/>
        </authorList>
    </citation>
    <scope>NUCLEOTIDE SEQUENCE</scope>
    <source>
        <strain evidence="2">PSN293</strain>
    </source>
</reference>
<feature type="region of interest" description="Disordered" evidence="1">
    <location>
        <begin position="202"/>
        <end position="226"/>
    </location>
</feature>
<feature type="compositionally biased region" description="Gly residues" evidence="1">
    <location>
        <begin position="210"/>
        <end position="221"/>
    </location>
</feature>
<dbReference type="Pfam" id="PF04801">
    <property type="entry name" value="RPC5"/>
    <property type="match status" value="2"/>
</dbReference>
<dbReference type="GO" id="GO:0005666">
    <property type="term" value="C:RNA polymerase III complex"/>
    <property type="evidence" value="ECO:0007669"/>
    <property type="project" value="TreeGrafter"/>
</dbReference>
<feature type="non-terminal residue" evidence="2">
    <location>
        <position position="340"/>
    </location>
</feature>
<evidence type="ECO:0000313" key="2">
    <source>
        <dbReference type="EMBL" id="KAK4207556.1"/>
    </source>
</evidence>
<organism evidence="2 3">
    <name type="scientific">Rhypophila decipiens</name>
    <dbReference type="NCBI Taxonomy" id="261697"/>
    <lineage>
        <taxon>Eukaryota</taxon>
        <taxon>Fungi</taxon>
        <taxon>Dikarya</taxon>
        <taxon>Ascomycota</taxon>
        <taxon>Pezizomycotina</taxon>
        <taxon>Sordariomycetes</taxon>
        <taxon>Sordariomycetidae</taxon>
        <taxon>Sordariales</taxon>
        <taxon>Naviculisporaceae</taxon>
        <taxon>Rhypophila</taxon>
    </lineage>
</organism>
<name>A0AAN6XXL4_9PEZI</name>
<evidence type="ECO:0000256" key="1">
    <source>
        <dbReference type="SAM" id="MobiDB-lite"/>
    </source>
</evidence>
<dbReference type="GO" id="GO:0042797">
    <property type="term" value="P:tRNA transcription by RNA polymerase III"/>
    <property type="evidence" value="ECO:0007669"/>
    <property type="project" value="TreeGrafter"/>
</dbReference>
<proteinExistence type="predicted"/>
<evidence type="ECO:0000313" key="3">
    <source>
        <dbReference type="Proteomes" id="UP001301769"/>
    </source>
</evidence>
<reference evidence="2" key="1">
    <citation type="journal article" date="2023" name="Mol. Phylogenet. Evol.">
        <title>Genome-scale phylogeny and comparative genomics of the fungal order Sordariales.</title>
        <authorList>
            <person name="Hensen N."/>
            <person name="Bonometti L."/>
            <person name="Westerberg I."/>
            <person name="Brannstrom I.O."/>
            <person name="Guillou S."/>
            <person name="Cros-Aarteil S."/>
            <person name="Calhoun S."/>
            <person name="Haridas S."/>
            <person name="Kuo A."/>
            <person name="Mondo S."/>
            <person name="Pangilinan J."/>
            <person name="Riley R."/>
            <person name="LaButti K."/>
            <person name="Andreopoulos B."/>
            <person name="Lipzen A."/>
            <person name="Chen C."/>
            <person name="Yan M."/>
            <person name="Daum C."/>
            <person name="Ng V."/>
            <person name="Clum A."/>
            <person name="Steindorff A."/>
            <person name="Ohm R.A."/>
            <person name="Martin F."/>
            <person name="Silar P."/>
            <person name="Natvig D.O."/>
            <person name="Lalanne C."/>
            <person name="Gautier V."/>
            <person name="Ament-Velasquez S.L."/>
            <person name="Kruys A."/>
            <person name="Hutchinson M.I."/>
            <person name="Powell A.J."/>
            <person name="Barry K."/>
            <person name="Miller A.N."/>
            <person name="Grigoriev I.V."/>
            <person name="Debuchy R."/>
            <person name="Gladieux P."/>
            <person name="Hiltunen Thoren M."/>
            <person name="Johannesson H."/>
        </authorList>
    </citation>
    <scope>NUCLEOTIDE SEQUENCE</scope>
    <source>
        <strain evidence="2">PSN293</strain>
    </source>
</reference>
<dbReference type="PANTHER" id="PTHR12069:SF0">
    <property type="entry name" value="DNA-DIRECTED RNA POLYMERASE III SUBUNIT RPC5"/>
    <property type="match status" value="1"/>
</dbReference>
<dbReference type="InterPro" id="IPR006886">
    <property type="entry name" value="RNA_pol_III_Rpc5"/>
</dbReference>
<keyword evidence="2" id="KW-0804">Transcription</keyword>
<dbReference type="Proteomes" id="UP001301769">
    <property type="component" value="Unassembled WGS sequence"/>
</dbReference>
<feature type="region of interest" description="Disordered" evidence="1">
    <location>
        <begin position="283"/>
        <end position="332"/>
    </location>
</feature>
<feature type="compositionally biased region" description="Acidic residues" evidence="1">
    <location>
        <begin position="301"/>
        <end position="314"/>
    </location>
</feature>